<keyword evidence="3" id="KW-1185">Reference proteome</keyword>
<feature type="transmembrane region" description="Helical" evidence="1">
    <location>
        <begin position="41"/>
        <end position="74"/>
    </location>
</feature>
<keyword evidence="1" id="KW-0472">Membrane</keyword>
<evidence type="ECO:0000313" key="2">
    <source>
        <dbReference type="EMBL" id="ONG53193.1"/>
    </source>
</evidence>
<name>A0A1V2H2B6_9PROT</name>
<dbReference type="Proteomes" id="UP000188879">
    <property type="component" value="Unassembled WGS sequence"/>
</dbReference>
<organism evidence="2 3">
    <name type="scientific">Teichococcus deserti</name>
    <dbReference type="NCBI Taxonomy" id="1817963"/>
    <lineage>
        <taxon>Bacteria</taxon>
        <taxon>Pseudomonadati</taxon>
        <taxon>Pseudomonadota</taxon>
        <taxon>Alphaproteobacteria</taxon>
        <taxon>Acetobacterales</taxon>
        <taxon>Roseomonadaceae</taxon>
        <taxon>Roseomonas</taxon>
    </lineage>
</organism>
<sequence length="140" mass="15909">MSEEFETLKELVRQDRIKLGVHIRKMNTPGSPVYRPVETLWMPVLILVISFLGARIVNIHIGALLLVAGIAYWLWKVQPKVKDGVFARTTELAFSDERLFDGLWAKGALTLYATLPDGTPKAATRKHSWRDFAREIEAAY</sequence>
<gene>
    <name evidence="2" type="ORF">BKE38_12980</name>
</gene>
<dbReference type="RefSeq" id="WP_076957780.1">
    <property type="nucleotide sequence ID" value="NZ_MLCO01000109.1"/>
</dbReference>
<accession>A0A1V2H2B6</accession>
<evidence type="ECO:0000313" key="3">
    <source>
        <dbReference type="Proteomes" id="UP000188879"/>
    </source>
</evidence>
<dbReference type="OrthoDB" id="7266512at2"/>
<dbReference type="EMBL" id="MLCO01000109">
    <property type="protein sequence ID" value="ONG53193.1"/>
    <property type="molecule type" value="Genomic_DNA"/>
</dbReference>
<reference evidence="2 3" key="1">
    <citation type="submission" date="2016-10" db="EMBL/GenBank/DDBJ databases">
        <title>Draft Genome sequence of Roseomonas sp. strain M3.</title>
        <authorList>
            <person name="Subhash Y."/>
            <person name="Lee S."/>
        </authorList>
    </citation>
    <scope>NUCLEOTIDE SEQUENCE [LARGE SCALE GENOMIC DNA]</scope>
    <source>
        <strain evidence="2 3">M3</strain>
    </source>
</reference>
<evidence type="ECO:0000256" key="1">
    <source>
        <dbReference type="SAM" id="Phobius"/>
    </source>
</evidence>
<keyword evidence="1" id="KW-1133">Transmembrane helix</keyword>
<dbReference type="AlphaFoldDB" id="A0A1V2H2B6"/>
<protein>
    <submittedName>
        <fullName evidence="2">Uncharacterized protein</fullName>
    </submittedName>
</protein>
<keyword evidence="1" id="KW-0812">Transmembrane</keyword>
<comment type="caution">
    <text evidence="2">The sequence shown here is derived from an EMBL/GenBank/DDBJ whole genome shotgun (WGS) entry which is preliminary data.</text>
</comment>
<proteinExistence type="predicted"/>